<keyword evidence="5" id="KW-1185">Reference proteome</keyword>
<accession>A0A6A8DAP8</accession>
<evidence type="ECO:0000313" key="5">
    <source>
        <dbReference type="Proteomes" id="UP000799092"/>
    </source>
</evidence>
<feature type="domain" description="Gfo/Idh/MocA-like oxidoreductase N-terminal" evidence="2">
    <location>
        <begin position="2"/>
        <end position="121"/>
    </location>
</feature>
<dbReference type="EMBL" id="WJNG01000006">
    <property type="protein sequence ID" value="MRH42785.1"/>
    <property type="molecule type" value="Genomic_DNA"/>
</dbReference>
<dbReference type="Gene3D" id="3.40.50.720">
    <property type="entry name" value="NAD(P)-binding Rossmann-like Domain"/>
    <property type="match status" value="1"/>
</dbReference>
<dbReference type="Pfam" id="PF01408">
    <property type="entry name" value="GFO_IDH_MocA"/>
    <property type="match status" value="1"/>
</dbReference>
<gene>
    <name evidence="4" type="ORF">GH741_08805</name>
</gene>
<reference evidence="4" key="1">
    <citation type="submission" date="2019-11" db="EMBL/GenBank/DDBJ databases">
        <authorList>
            <person name="Li J."/>
        </authorList>
    </citation>
    <scope>NUCLEOTIDE SEQUENCE</scope>
    <source>
        <strain evidence="4">B6B</strain>
    </source>
</reference>
<comment type="caution">
    <text evidence="4">The sequence shown here is derived from an EMBL/GenBank/DDBJ whole genome shotgun (WGS) entry which is preliminary data.</text>
</comment>
<dbReference type="GO" id="GO:0000166">
    <property type="term" value="F:nucleotide binding"/>
    <property type="evidence" value="ECO:0007669"/>
    <property type="project" value="InterPro"/>
</dbReference>
<dbReference type="InterPro" id="IPR000683">
    <property type="entry name" value="Gfo/Idh/MocA-like_OxRdtase_N"/>
</dbReference>
<evidence type="ECO:0000313" key="4">
    <source>
        <dbReference type="EMBL" id="MRH42785.1"/>
    </source>
</evidence>
<evidence type="ECO:0000256" key="1">
    <source>
        <dbReference type="ARBA" id="ARBA00010928"/>
    </source>
</evidence>
<comment type="similarity">
    <text evidence="1">Belongs to the Gfo/Idh/MocA family.</text>
</comment>
<feature type="domain" description="Gfo/Idh/MocA-like oxidoreductase C-terminal" evidence="3">
    <location>
        <begin position="141"/>
        <end position="341"/>
    </location>
</feature>
<evidence type="ECO:0000259" key="2">
    <source>
        <dbReference type="Pfam" id="PF01408"/>
    </source>
</evidence>
<sequence>MINIAIIGTGAIVSSHIKSYLEFQDKCKIVALCDLFEDKAEHLAIEFNLSVDIYSNYKELLERSDIDLVSVCTPPYTHADISIDFLNAGKHVLVEKPMASSLAECDAMNQAASNNNKLLSVIAQNRFTTPMMKLKHVLDTKLMGPIVHTQVDSFWWRGHSYYDLWWRGTWEKEGGGCTLNHAVHHIDIFQWMNGMPAEITAVTSNTSHDNAEVEDLSVAIAKYENGSIAQITSSVVHHGEEQQLIFQGKKARVSAPWKLKASTSQENGFPIEDLELEEKIQHVYNQIPDLKYEGHVGQINDILSAIEDNRDVLIDGKQGRQTLELITAIYESSSLGKTVKLPLSEDSPFYTREGVMKGATYFYEKKNSVANFTNNTITTGGKYE</sequence>
<proteinExistence type="inferred from homology"/>
<dbReference type="Pfam" id="PF02894">
    <property type="entry name" value="GFO_IDH_MocA_C"/>
    <property type="match status" value="1"/>
</dbReference>
<dbReference type="OrthoDB" id="9815825at2"/>
<dbReference type="InterPro" id="IPR052515">
    <property type="entry name" value="Gfo/Idh/MocA_Oxidoreductase"/>
</dbReference>
<dbReference type="InterPro" id="IPR004104">
    <property type="entry name" value="Gfo/Idh/MocA-like_OxRdtase_C"/>
</dbReference>
<dbReference type="Gene3D" id="3.30.360.10">
    <property type="entry name" value="Dihydrodipicolinate Reductase, domain 2"/>
    <property type="match status" value="1"/>
</dbReference>
<dbReference type="SUPFAM" id="SSF51735">
    <property type="entry name" value="NAD(P)-binding Rossmann-fold domains"/>
    <property type="match status" value="1"/>
</dbReference>
<name>A0A6A8DAP8_9BACI</name>
<evidence type="ECO:0000259" key="3">
    <source>
        <dbReference type="Pfam" id="PF02894"/>
    </source>
</evidence>
<dbReference type="RefSeq" id="WP_153736428.1">
    <property type="nucleotide sequence ID" value="NZ_WJNG01000006.1"/>
</dbReference>
<dbReference type="SUPFAM" id="SSF55347">
    <property type="entry name" value="Glyceraldehyde-3-phosphate dehydrogenase-like, C-terminal domain"/>
    <property type="match status" value="1"/>
</dbReference>
<dbReference type="AlphaFoldDB" id="A0A6A8DAP8"/>
<dbReference type="InterPro" id="IPR036291">
    <property type="entry name" value="NAD(P)-bd_dom_sf"/>
</dbReference>
<protein>
    <submittedName>
        <fullName evidence="4">Gfo/Idh/MocA family oxidoreductase</fullName>
    </submittedName>
</protein>
<organism evidence="4 5">
    <name type="scientific">Aquibacillus halophilus</name>
    <dbReference type="NCBI Taxonomy" id="930132"/>
    <lineage>
        <taxon>Bacteria</taxon>
        <taxon>Bacillati</taxon>
        <taxon>Bacillota</taxon>
        <taxon>Bacilli</taxon>
        <taxon>Bacillales</taxon>
        <taxon>Bacillaceae</taxon>
        <taxon>Aquibacillus</taxon>
    </lineage>
</organism>
<dbReference type="Proteomes" id="UP000799092">
    <property type="component" value="Unassembled WGS sequence"/>
</dbReference>
<dbReference type="PANTHER" id="PTHR43249:SF1">
    <property type="entry name" value="D-GLUCOSIDE 3-DEHYDROGENASE"/>
    <property type="match status" value="1"/>
</dbReference>
<dbReference type="PANTHER" id="PTHR43249">
    <property type="entry name" value="UDP-N-ACETYL-2-AMINO-2-DEOXY-D-GLUCURONATE OXIDASE"/>
    <property type="match status" value="1"/>
</dbReference>